<evidence type="ECO:0000313" key="6">
    <source>
        <dbReference type="Proteomes" id="UP001221924"/>
    </source>
</evidence>
<dbReference type="Proteomes" id="UP001221924">
    <property type="component" value="Unassembled WGS sequence"/>
</dbReference>
<evidence type="ECO:0000256" key="1">
    <source>
        <dbReference type="ARBA" id="ARBA00004442"/>
    </source>
</evidence>
<accession>A0AAW6MD85</accession>
<proteinExistence type="predicted"/>
<dbReference type="EMBL" id="JARFID010000536">
    <property type="protein sequence ID" value="MDE8697984.1"/>
    <property type="molecule type" value="Genomic_DNA"/>
</dbReference>
<dbReference type="GO" id="GO:0009279">
    <property type="term" value="C:cell outer membrane"/>
    <property type="evidence" value="ECO:0007669"/>
    <property type="project" value="UniProtKB-SubCell"/>
</dbReference>
<dbReference type="InterPro" id="IPR036942">
    <property type="entry name" value="Beta-barrel_TonB_sf"/>
</dbReference>
<dbReference type="Gene3D" id="2.40.170.20">
    <property type="entry name" value="TonB-dependent receptor, beta-barrel domain"/>
    <property type="match status" value="1"/>
</dbReference>
<feature type="non-terminal residue" evidence="5">
    <location>
        <position position="1"/>
    </location>
</feature>
<organism evidence="5 6">
    <name type="scientific">Bacteroides cellulosilyticus</name>
    <dbReference type="NCBI Taxonomy" id="246787"/>
    <lineage>
        <taxon>Bacteria</taxon>
        <taxon>Pseudomonadati</taxon>
        <taxon>Bacteroidota</taxon>
        <taxon>Bacteroidia</taxon>
        <taxon>Bacteroidales</taxon>
        <taxon>Bacteroidaceae</taxon>
        <taxon>Bacteroides</taxon>
    </lineage>
</organism>
<evidence type="ECO:0000256" key="2">
    <source>
        <dbReference type="ARBA" id="ARBA00023136"/>
    </source>
</evidence>
<dbReference type="RefSeq" id="WP_275203007.1">
    <property type="nucleotide sequence ID" value="NZ_JARFID010000536.1"/>
</dbReference>
<gene>
    <name evidence="5" type="ORF">PZH42_28580</name>
</gene>
<protein>
    <submittedName>
        <fullName evidence="5">TonB-dependent receptor</fullName>
    </submittedName>
</protein>
<dbReference type="Pfam" id="PF00593">
    <property type="entry name" value="TonB_dep_Rec_b-barrel"/>
    <property type="match status" value="1"/>
</dbReference>
<keyword evidence="3" id="KW-0998">Cell outer membrane</keyword>
<feature type="non-terminal residue" evidence="5">
    <location>
        <position position="101"/>
    </location>
</feature>
<comment type="subcellular location">
    <subcellularLocation>
        <location evidence="1">Cell outer membrane</location>
    </subcellularLocation>
</comment>
<name>A0AAW6MD85_9BACE</name>
<evidence type="ECO:0000313" key="5">
    <source>
        <dbReference type="EMBL" id="MDE8697984.1"/>
    </source>
</evidence>
<dbReference type="AlphaFoldDB" id="A0AAW6MD85"/>
<comment type="caution">
    <text evidence="5">The sequence shown here is derived from an EMBL/GenBank/DDBJ whole genome shotgun (WGS) entry which is preliminary data.</text>
</comment>
<sequence>ARYDGSSKFPKDSRFQFFPTVSLGWRVSEEKFMEWSKVWLDNFKIRASWGRLGSQPDSEYPYQTVFSTSEVYLLFDGTRYPTGINTPTLINPNLTWEKSTT</sequence>
<reference evidence="5" key="1">
    <citation type="submission" date="2023-03" db="EMBL/GenBank/DDBJ databases">
        <title>DFI Biobank Strains.</title>
        <authorList>
            <person name="Mostad J."/>
            <person name="Paddock L."/>
            <person name="Medina S."/>
            <person name="Waligurski E."/>
            <person name="Barat B."/>
            <person name="Smith R."/>
            <person name="Burgo V."/>
            <person name="Metcalfe C."/>
            <person name="Woodson C."/>
            <person name="Sundararajan A."/>
            <person name="Ramaswamy R."/>
            <person name="Lin H."/>
            <person name="Pamer E.G."/>
        </authorList>
    </citation>
    <scope>NUCLEOTIDE SEQUENCE</scope>
    <source>
        <strain evidence="5">DFI.9.5</strain>
    </source>
</reference>
<dbReference type="InterPro" id="IPR000531">
    <property type="entry name" value="Beta-barrel_TonB"/>
</dbReference>
<keyword evidence="2" id="KW-0472">Membrane</keyword>
<keyword evidence="5" id="KW-0675">Receptor</keyword>
<evidence type="ECO:0000259" key="4">
    <source>
        <dbReference type="Pfam" id="PF00593"/>
    </source>
</evidence>
<feature type="domain" description="TonB-dependent receptor-like beta-barrel" evidence="4">
    <location>
        <begin position="1"/>
        <end position="101"/>
    </location>
</feature>
<evidence type="ECO:0000256" key="3">
    <source>
        <dbReference type="ARBA" id="ARBA00023237"/>
    </source>
</evidence>
<dbReference type="SUPFAM" id="SSF56935">
    <property type="entry name" value="Porins"/>
    <property type="match status" value="1"/>
</dbReference>